<keyword evidence="3" id="KW-0723">Serine/threonine-protein kinase</keyword>
<dbReference type="FunFam" id="3.30.200.20:FF:000195">
    <property type="entry name" value="G-type lectin S-receptor-like serine/threonine-protein kinase"/>
    <property type="match status" value="1"/>
</dbReference>
<dbReference type="SMART" id="SM00220">
    <property type="entry name" value="S_TKc"/>
    <property type="match status" value="1"/>
</dbReference>
<evidence type="ECO:0000256" key="1">
    <source>
        <dbReference type="ARBA" id="ARBA00004167"/>
    </source>
</evidence>
<evidence type="ECO:0000256" key="6">
    <source>
        <dbReference type="ARBA" id="ARBA00022729"/>
    </source>
</evidence>
<evidence type="ECO:0000256" key="12">
    <source>
        <dbReference type="ARBA" id="ARBA00023136"/>
    </source>
</evidence>
<dbReference type="AlphaFoldDB" id="A0A6V7NKZ9"/>
<proteinExistence type="predicted"/>
<keyword evidence="4" id="KW-0808">Transferase</keyword>
<evidence type="ECO:0000256" key="17">
    <source>
        <dbReference type="SAM" id="MobiDB-lite"/>
    </source>
</evidence>
<name>A0A6V7NKZ9_ANACO</name>
<keyword evidence="7" id="KW-0677">Repeat</keyword>
<evidence type="ECO:0000313" key="22">
    <source>
        <dbReference type="EMBL" id="CAD1819273.1"/>
    </source>
</evidence>
<keyword evidence="14" id="KW-0325">Glycoprotein</keyword>
<evidence type="ECO:0000256" key="14">
    <source>
        <dbReference type="ARBA" id="ARBA00023180"/>
    </source>
</evidence>
<dbReference type="InterPro" id="IPR001245">
    <property type="entry name" value="Ser-Thr/Tyr_kinase_cat_dom"/>
</dbReference>
<keyword evidence="8" id="KW-0547">Nucleotide-binding</keyword>
<evidence type="ECO:0000256" key="8">
    <source>
        <dbReference type="ARBA" id="ARBA00022741"/>
    </source>
</evidence>
<dbReference type="PROSITE" id="PS51473">
    <property type="entry name" value="GNK2"/>
    <property type="match status" value="1"/>
</dbReference>
<dbReference type="FunFam" id="1.10.510.10:FF:000060">
    <property type="entry name" value="G-type lectin S-receptor-like serine/threonine-protein kinase"/>
    <property type="match status" value="1"/>
</dbReference>
<accession>A0A6V7NKZ9</accession>
<evidence type="ECO:0000256" key="5">
    <source>
        <dbReference type="ARBA" id="ARBA00022692"/>
    </source>
</evidence>
<keyword evidence="6 19" id="KW-0732">Signal</keyword>
<evidence type="ECO:0000256" key="10">
    <source>
        <dbReference type="ARBA" id="ARBA00022840"/>
    </source>
</evidence>
<keyword evidence="9" id="KW-0418">Kinase</keyword>
<evidence type="ECO:0000256" key="18">
    <source>
        <dbReference type="SAM" id="Phobius"/>
    </source>
</evidence>
<dbReference type="PANTHER" id="PTHR27002:SF926">
    <property type="entry name" value="OS07G0535800 PROTEIN"/>
    <property type="match status" value="1"/>
</dbReference>
<keyword evidence="12 18" id="KW-0472">Membrane</keyword>
<comment type="catalytic activity">
    <reaction evidence="16">
        <text>L-seryl-[protein] + ATP = O-phospho-L-seryl-[protein] + ADP + H(+)</text>
        <dbReference type="Rhea" id="RHEA:17989"/>
        <dbReference type="Rhea" id="RHEA-COMP:9863"/>
        <dbReference type="Rhea" id="RHEA-COMP:11604"/>
        <dbReference type="ChEBI" id="CHEBI:15378"/>
        <dbReference type="ChEBI" id="CHEBI:29999"/>
        <dbReference type="ChEBI" id="CHEBI:30616"/>
        <dbReference type="ChEBI" id="CHEBI:83421"/>
        <dbReference type="ChEBI" id="CHEBI:456216"/>
        <dbReference type="EC" id="2.7.11.1"/>
    </reaction>
</comment>
<dbReference type="CDD" id="cd23509">
    <property type="entry name" value="Gnk2-like"/>
    <property type="match status" value="1"/>
</dbReference>
<dbReference type="Pfam" id="PF01657">
    <property type="entry name" value="Stress-antifung"/>
    <property type="match status" value="2"/>
</dbReference>
<evidence type="ECO:0000256" key="19">
    <source>
        <dbReference type="SAM" id="SignalP"/>
    </source>
</evidence>
<evidence type="ECO:0000256" key="4">
    <source>
        <dbReference type="ARBA" id="ARBA00022679"/>
    </source>
</evidence>
<evidence type="ECO:0000256" key="11">
    <source>
        <dbReference type="ARBA" id="ARBA00022989"/>
    </source>
</evidence>
<dbReference type="GO" id="GO:0005524">
    <property type="term" value="F:ATP binding"/>
    <property type="evidence" value="ECO:0007669"/>
    <property type="project" value="UniProtKB-KW"/>
</dbReference>
<evidence type="ECO:0000259" key="20">
    <source>
        <dbReference type="PROSITE" id="PS50011"/>
    </source>
</evidence>
<feature type="transmembrane region" description="Helical" evidence="18">
    <location>
        <begin position="261"/>
        <end position="286"/>
    </location>
</feature>
<feature type="chain" id="PRO_5028076438" description="non-specific serine/threonine protein kinase" evidence="19">
    <location>
        <begin position="42"/>
        <end position="645"/>
    </location>
</feature>
<sequence length="645" mass="71205">MSTALIKPVFNPMDTPPSSTPFPSLLLISLLCFLLLRHGGADLPLHQICGNTSNYTANSTYESNLRQLLPYLSSAASVSNGFSTSSTGESLDQASGLALCRGDINARTATPASAELPMTPSSSAHTTKRPSSGMRTASSSTPTKTLPLSSTTPRRSPCTIITSGFPTIYGLVQCTPDMSGPECRQCLQAQIDETLNMFDGYQGGGILGVWCNLRYEVYPFYDRNPTIMLSSVAPGDLPGTPPGPPPPNTRPGSSPPLTKNMFRIIIITTCLTVLLISCCLLCLLCIKRQRRAERAKLSNSTNNFSIENKLGEGGFGPVYKGLLSDGLEIAVKRLSSRSGQGLVEFKNEIQLIAKLQHRNLVRLLGCCVQGEEKILIYEYMPNKSLDFFLFGLYLSFYFNYCFLLFRCIFCYVNLSIVDQTRGAILDWQKRFTIIEGIAQGLLYLHKHSQLQIIHRDLKVSNILLDSEMNPKISDFGLARIFGSNETQANTNRIVGTYGYMSPEYASEGLFSVKSDVFSFGVLLLEIVSGKRNAGFHQYRNHFNLLGYAWEVWKEGKWFELIDPSLGGSSKTNEIVRCTHAALMCVQENAADRPTMSDVIAMLSSDNTNLPDPKQPAYFNVRIKDEAEMATNFIMPVSKNEITLLI</sequence>
<protein>
    <recommendedName>
        <fullName evidence="2">non-specific serine/threonine protein kinase</fullName>
        <ecNumber evidence="2">2.7.11.1</ecNumber>
    </recommendedName>
</protein>
<evidence type="ECO:0000256" key="16">
    <source>
        <dbReference type="ARBA" id="ARBA00048679"/>
    </source>
</evidence>
<feature type="compositionally biased region" description="Low complexity" evidence="17">
    <location>
        <begin position="138"/>
        <end position="153"/>
    </location>
</feature>
<reference evidence="22" key="1">
    <citation type="submission" date="2020-07" db="EMBL/GenBank/DDBJ databases">
        <authorList>
            <person name="Lin J."/>
        </authorList>
    </citation>
    <scope>NUCLEOTIDE SEQUENCE</scope>
</reference>
<dbReference type="InterPro" id="IPR002902">
    <property type="entry name" value="GNK2"/>
</dbReference>
<keyword evidence="5 18" id="KW-0812">Transmembrane</keyword>
<gene>
    <name evidence="22" type="ORF">CB5_LOCUS2484</name>
</gene>
<evidence type="ECO:0000256" key="13">
    <source>
        <dbReference type="ARBA" id="ARBA00023157"/>
    </source>
</evidence>
<feature type="transmembrane region" description="Helical" evidence="18">
    <location>
        <begin position="387"/>
        <end position="405"/>
    </location>
</feature>
<dbReference type="EMBL" id="LR862139">
    <property type="protein sequence ID" value="CAD1819273.1"/>
    <property type="molecule type" value="Genomic_DNA"/>
</dbReference>
<organism evidence="22">
    <name type="scientific">Ananas comosus var. bracteatus</name>
    <name type="common">red pineapple</name>
    <dbReference type="NCBI Taxonomy" id="296719"/>
    <lineage>
        <taxon>Eukaryota</taxon>
        <taxon>Viridiplantae</taxon>
        <taxon>Streptophyta</taxon>
        <taxon>Embryophyta</taxon>
        <taxon>Tracheophyta</taxon>
        <taxon>Spermatophyta</taxon>
        <taxon>Magnoliopsida</taxon>
        <taxon>Liliopsida</taxon>
        <taxon>Poales</taxon>
        <taxon>Bromeliaceae</taxon>
        <taxon>Bromelioideae</taxon>
        <taxon>Ananas</taxon>
    </lineage>
</organism>
<evidence type="ECO:0000256" key="9">
    <source>
        <dbReference type="ARBA" id="ARBA00022777"/>
    </source>
</evidence>
<evidence type="ECO:0000256" key="15">
    <source>
        <dbReference type="ARBA" id="ARBA00047899"/>
    </source>
</evidence>
<feature type="domain" description="Protein kinase" evidence="20">
    <location>
        <begin position="304"/>
        <end position="609"/>
    </location>
</feature>
<dbReference type="Pfam" id="PF07714">
    <property type="entry name" value="PK_Tyr_Ser-Thr"/>
    <property type="match status" value="1"/>
</dbReference>
<dbReference type="EC" id="2.7.11.1" evidence="2"/>
<keyword evidence="11 18" id="KW-1133">Transmembrane helix</keyword>
<evidence type="ECO:0000256" key="3">
    <source>
        <dbReference type="ARBA" id="ARBA00022527"/>
    </source>
</evidence>
<evidence type="ECO:0000256" key="7">
    <source>
        <dbReference type="ARBA" id="ARBA00022737"/>
    </source>
</evidence>
<feature type="domain" description="Gnk2-homologous" evidence="21">
    <location>
        <begin position="115"/>
        <end position="220"/>
    </location>
</feature>
<dbReference type="Gene3D" id="3.30.200.20">
    <property type="entry name" value="Phosphorylase Kinase, domain 1"/>
    <property type="match status" value="1"/>
</dbReference>
<keyword evidence="10" id="KW-0067">ATP-binding</keyword>
<feature type="signal peptide" evidence="19">
    <location>
        <begin position="1"/>
        <end position="41"/>
    </location>
</feature>
<dbReference type="GO" id="GO:0004674">
    <property type="term" value="F:protein serine/threonine kinase activity"/>
    <property type="evidence" value="ECO:0007669"/>
    <property type="project" value="UniProtKB-KW"/>
</dbReference>
<evidence type="ECO:0000259" key="21">
    <source>
        <dbReference type="PROSITE" id="PS51473"/>
    </source>
</evidence>
<dbReference type="InterPro" id="IPR038408">
    <property type="entry name" value="GNK2_sf"/>
</dbReference>
<dbReference type="Gene3D" id="3.30.430.20">
    <property type="entry name" value="Gnk2 domain, C-X8-C-X2-C motif"/>
    <property type="match status" value="2"/>
</dbReference>
<dbReference type="PROSITE" id="PS50011">
    <property type="entry name" value="PROTEIN_KINASE_DOM"/>
    <property type="match status" value="1"/>
</dbReference>
<dbReference type="PROSITE" id="PS00108">
    <property type="entry name" value="PROTEIN_KINASE_ST"/>
    <property type="match status" value="1"/>
</dbReference>
<dbReference type="InterPro" id="IPR008271">
    <property type="entry name" value="Ser/Thr_kinase_AS"/>
</dbReference>
<feature type="region of interest" description="Disordered" evidence="17">
    <location>
        <begin position="110"/>
        <end position="157"/>
    </location>
</feature>
<dbReference type="InterPro" id="IPR011009">
    <property type="entry name" value="Kinase-like_dom_sf"/>
</dbReference>
<dbReference type="GO" id="GO:0005886">
    <property type="term" value="C:plasma membrane"/>
    <property type="evidence" value="ECO:0007669"/>
    <property type="project" value="TreeGrafter"/>
</dbReference>
<feature type="region of interest" description="Disordered" evidence="17">
    <location>
        <begin position="232"/>
        <end position="254"/>
    </location>
</feature>
<feature type="compositionally biased region" description="Pro residues" evidence="17">
    <location>
        <begin position="239"/>
        <end position="249"/>
    </location>
</feature>
<dbReference type="SUPFAM" id="SSF56112">
    <property type="entry name" value="Protein kinase-like (PK-like)"/>
    <property type="match status" value="1"/>
</dbReference>
<dbReference type="PANTHER" id="PTHR27002">
    <property type="entry name" value="RECEPTOR-LIKE SERINE/THREONINE-PROTEIN KINASE SD1-8"/>
    <property type="match status" value="1"/>
</dbReference>
<dbReference type="CDD" id="cd14066">
    <property type="entry name" value="STKc_IRAK"/>
    <property type="match status" value="1"/>
</dbReference>
<dbReference type="Gene3D" id="1.10.510.10">
    <property type="entry name" value="Transferase(Phosphotransferase) domain 1"/>
    <property type="match status" value="1"/>
</dbReference>
<comment type="subcellular location">
    <subcellularLocation>
        <location evidence="1">Membrane</location>
        <topology evidence="1">Single-pass membrane protein</topology>
    </subcellularLocation>
</comment>
<keyword evidence="13" id="KW-1015">Disulfide bond</keyword>
<evidence type="ECO:0000256" key="2">
    <source>
        <dbReference type="ARBA" id="ARBA00012513"/>
    </source>
</evidence>
<comment type="catalytic activity">
    <reaction evidence="15">
        <text>L-threonyl-[protein] + ATP = O-phospho-L-threonyl-[protein] + ADP + H(+)</text>
        <dbReference type="Rhea" id="RHEA:46608"/>
        <dbReference type="Rhea" id="RHEA-COMP:11060"/>
        <dbReference type="Rhea" id="RHEA-COMP:11605"/>
        <dbReference type="ChEBI" id="CHEBI:15378"/>
        <dbReference type="ChEBI" id="CHEBI:30013"/>
        <dbReference type="ChEBI" id="CHEBI:30616"/>
        <dbReference type="ChEBI" id="CHEBI:61977"/>
        <dbReference type="ChEBI" id="CHEBI:456216"/>
        <dbReference type="EC" id="2.7.11.1"/>
    </reaction>
</comment>
<feature type="compositionally biased region" description="Polar residues" evidence="17">
    <location>
        <begin position="119"/>
        <end position="137"/>
    </location>
</feature>
<dbReference type="InterPro" id="IPR000719">
    <property type="entry name" value="Prot_kinase_dom"/>
</dbReference>